<gene>
    <name evidence="2" type="ORF">MNBD_GAMMA12-2930</name>
</gene>
<feature type="transmembrane region" description="Helical" evidence="1">
    <location>
        <begin position="12"/>
        <end position="30"/>
    </location>
</feature>
<evidence type="ECO:0000256" key="1">
    <source>
        <dbReference type="SAM" id="Phobius"/>
    </source>
</evidence>
<proteinExistence type="predicted"/>
<feature type="non-terminal residue" evidence="2">
    <location>
        <position position="1"/>
    </location>
</feature>
<name>A0A3B0Z6H5_9ZZZZ</name>
<evidence type="ECO:0000313" key="2">
    <source>
        <dbReference type="EMBL" id="VAW81849.1"/>
    </source>
</evidence>
<dbReference type="EMBL" id="UOFL01000229">
    <property type="protein sequence ID" value="VAW81849.1"/>
    <property type="molecule type" value="Genomic_DNA"/>
</dbReference>
<protein>
    <submittedName>
        <fullName evidence="2">Uncharacterized protein</fullName>
    </submittedName>
</protein>
<dbReference type="AlphaFoldDB" id="A0A3B0Z6H5"/>
<sequence length="47" mass="5552">KSKSKSKSKSKLQLYLHFVYFIFITANTVYHKYFSIGVDFSLIFNVL</sequence>
<keyword evidence="1" id="KW-0812">Transmembrane</keyword>
<reference evidence="2" key="1">
    <citation type="submission" date="2018-06" db="EMBL/GenBank/DDBJ databases">
        <authorList>
            <person name="Zhirakovskaya E."/>
        </authorList>
    </citation>
    <scope>NUCLEOTIDE SEQUENCE</scope>
</reference>
<accession>A0A3B0Z6H5</accession>
<keyword evidence="1" id="KW-0472">Membrane</keyword>
<organism evidence="2">
    <name type="scientific">hydrothermal vent metagenome</name>
    <dbReference type="NCBI Taxonomy" id="652676"/>
    <lineage>
        <taxon>unclassified sequences</taxon>
        <taxon>metagenomes</taxon>
        <taxon>ecological metagenomes</taxon>
    </lineage>
</organism>
<keyword evidence="1" id="KW-1133">Transmembrane helix</keyword>